<evidence type="ECO:0000313" key="3">
    <source>
        <dbReference type="EMBL" id="KAK1292354.1"/>
    </source>
</evidence>
<dbReference type="InterPro" id="IPR041661">
    <property type="entry name" value="ZN622/Rei1/Reh1_Znf-C2H2"/>
</dbReference>
<sequence>MQEFKEVHLPQNNGISISTVVNPSLKSKPSKRKVAPVRKAKSRRIKDSDYDWPIVGYDDVDDISDVSKHMSTMHLSDQFSNHDHDEKCDTDQDEMKEEVDPLCCFICDLKHQSTEKCMVHLHRKHGLFIHDIEYLKDPEGLLTCLGQKCHPFLSLEAVRHHIIAKGHCKLHYGDGGSDEEGELEDFYDYTSSYVDADGKQLVIADDINDIDFGIGGSELIITTRLDGKIMSKFSAIVNSCVTTAKTAPISFE</sequence>
<dbReference type="PANTHER" id="PTHR13182">
    <property type="entry name" value="ZINC FINGER PROTEIN 622"/>
    <property type="match status" value="1"/>
</dbReference>
<reference evidence="3" key="2">
    <citation type="submission" date="2023-06" db="EMBL/GenBank/DDBJ databases">
        <authorList>
            <person name="Ma L."/>
            <person name="Liu K.-W."/>
            <person name="Li Z."/>
            <person name="Hsiao Y.-Y."/>
            <person name="Qi Y."/>
            <person name="Fu T."/>
            <person name="Tang G."/>
            <person name="Zhang D."/>
            <person name="Sun W.-H."/>
            <person name="Liu D.-K."/>
            <person name="Li Y."/>
            <person name="Chen G.-Z."/>
            <person name="Liu X.-D."/>
            <person name="Liao X.-Y."/>
            <person name="Jiang Y.-T."/>
            <person name="Yu X."/>
            <person name="Hao Y."/>
            <person name="Huang J."/>
            <person name="Zhao X.-W."/>
            <person name="Ke S."/>
            <person name="Chen Y.-Y."/>
            <person name="Wu W.-L."/>
            <person name="Hsu J.-L."/>
            <person name="Lin Y.-F."/>
            <person name="Huang M.-D."/>
            <person name="Li C.-Y."/>
            <person name="Huang L."/>
            <person name="Wang Z.-W."/>
            <person name="Zhao X."/>
            <person name="Zhong W.-Y."/>
            <person name="Peng D.-H."/>
            <person name="Ahmad S."/>
            <person name="Lan S."/>
            <person name="Zhang J.-S."/>
            <person name="Tsai W.-C."/>
            <person name="Van De Peer Y."/>
            <person name="Liu Z.-J."/>
        </authorList>
    </citation>
    <scope>NUCLEOTIDE SEQUENCE</scope>
    <source>
        <strain evidence="3">CP</strain>
        <tissue evidence="3">Leaves</tissue>
    </source>
</reference>
<dbReference type="Pfam" id="PF12756">
    <property type="entry name" value="zf-C2H2_2"/>
    <property type="match status" value="1"/>
</dbReference>
<reference evidence="3" key="1">
    <citation type="journal article" date="2023" name="Nat. Commun.">
        <title>Diploid and tetraploid genomes of Acorus and the evolution of monocots.</title>
        <authorList>
            <person name="Ma L."/>
            <person name="Liu K.W."/>
            <person name="Li Z."/>
            <person name="Hsiao Y.Y."/>
            <person name="Qi Y."/>
            <person name="Fu T."/>
            <person name="Tang G.D."/>
            <person name="Zhang D."/>
            <person name="Sun W.H."/>
            <person name="Liu D.K."/>
            <person name="Li Y."/>
            <person name="Chen G.Z."/>
            <person name="Liu X.D."/>
            <person name="Liao X.Y."/>
            <person name="Jiang Y.T."/>
            <person name="Yu X."/>
            <person name="Hao Y."/>
            <person name="Huang J."/>
            <person name="Zhao X.W."/>
            <person name="Ke S."/>
            <person name="Chen Y.Y."/>
            <person name="Wu W.L."/>
            <person name="Hsu J.L."/>
            <person name="Lin Y.F."/>
            <person name="Huang M.D."/>
            <person name="Li C.Y."/>
            <person name="Huang L."/>
            <person name="Wang Z.W."/>
            <person name="Zhao X."/>
            <person name="Zhong W.Y."/>
            <person name="Peng D.H."/>
            <person name="Ahmad S."/>
            <person name="Lan S."/>
            <person name="Zhang J.S."/>
            <person name="Tsai W.C."/>
            <person name="Van de Peer Y."/>
            <person name="Liu Z.J."/>
        </authorList>
    </citation>
    <scope>NUCLEOTIDE SEQUENCE</scope>
    <source>
        <strain evidence="3">CP</strain>
    </source>
</reference>
<dbReference type="GO" id="GO:0042273">
    <property type="term" value="P:ribosomal large subunit biogenesis"/>
    <property type="evidence" value="ECO:0007669"/>
    <property type="project" value="TreeGrafter"/>
</dbReference>
<gene>
    <name evidence="3" type="ORF">QJS10_CPB17g00037</name>
</gene>
<proteinExistence type="predicted"/>
<name>A0AAV9CV76_ACOCL</name>
<dbReference type="Proteomes" id="UP001180020">
    <property type="component" value="Unassembled WGS sequence"/>
</dbReference>
<accession>A0AAV9CV76</accession>
<feature type="compositionally biased region" description="Basic residues" evidence="1">
    <location>
        <begin position="28"/>
        <end position="40"/>
    </location>
</feature>
<organism evidence="3 4">
    <name type="scientific">Acorus calamus</name>
    <name type="common">Sweet flag</name>
    <dbReference type="NCBI Taxonomy" id="4465"/>
    <lineage>
        <taxon>Eukaryota</taxon>
        <taxon>Viridiplantae</taxon>
        <taxon>Streptophyta</taxon>
        <taxon>Embryophyta</taxon>
        <taxon>Tracheophyta</taxon>
        <taxon>Spermatophyta</taxon>
        <taxon>Magnoliopsida</taxon>
        <taxon>Liliopsida</taxon>
        <taxon>Acoraceae</taxon>
        <taxon>Acorus</taxon>
    </lineage>
</organism>
<feature type="compositionally biased region" description="Polar residues" evidence="1">
    <location>
        <begin position="10"/>
        <end position="27"/>
    </location>
</feature>
<evidence type="ECO:0000256" key="1">
    <source>
        <dbReference type="SAM" id="MobiDB-lite"/>
    </source>
</evidence>
<feature type="region of interest" description="Disordered" evidence="1">
    <location>
        <begin position="1"/>
        <end position="40"/>
    </location>
</feature>
<evidence type="ECO:0000313" key="4">
    <source>
        <dbReference type="Proteomes" id="UP001180020"/>
    </source>
</evidence>
<dbReference type="EMBL" id="JAUJYO010000017">
    <property type="protein sequence ID" value="KAK1292354.1"/>
    <property type="molecule type" value="Genomic_DNA"/>
</dbReference>
<evidence type="ECO:0000259" key="2">
    <source>
        <dbReference type="Pfam" id="PF12756"/>
    </source>
</evidence>
<dbReference type="GO" id="GO:0030687">
    <property type="term" value="C:preribosome, large subunit precursor"/>
    <property type="evidence" value="ECO:0007669"/>
    <property type="project" value="TreeGrafter"/>
</dbReference>
<dbReference type="AlphaFoldDB" id="A0AAV9CV76"/>
<dbReference type="PANTHER" id="PTHR13182:SF8">
    <property type="entry name" value="CYTOPLASMIC 60S SUBUNIT BIOGENESIS FACTOR ZNF622"/>
    <property type="match status" value="1"/>
</dbReference>
<feature type="domain" description="ZN622/Rei1/Reh1 zinc finger C2H2-type" evidence="2">
    <location>
        <begin position="104"/>
        <end position="193"/>
    </location>
</feature>
<protein>
    <recommendedName>
        <fullName evidence="2">ZN622/Rei1/Reh1 zinc finger C2H2-type domain-containing protein</fullName>
    </recommendedName>
</protein>
<dbReference type="InterPro" id="IPR036236">
    <property type="entry name" value="Znf_C2H2_sf"/>
</dbReference>
<dbReference type="InterPro" id="IPR040025">
    <property type="entry name" value="Znf622/Rei1/Reh1"/>
</dbReference>
<comment type="caution">
    <text evidence="3">The sequence shown here is derived from an EMBL/GenBank/DDBJ whole genome shotgun (WGS) entry which is preliminary data.</text>
</comment>
<keyword evidence="4" id="KW-1185">Reference proteome</keyword>
<dbReference type="SUPFAM" id="SSF57667">
    <property type="entry name" value="beta-beta-alpha zinc fingers"/>
    <property type="match status" value="1"/>
</dbReference>